<dbReference type="EMBL" id="LAVV01004367">
    <property type="protein sequence ID" value="KNZ61497.1"/>
    <property type="molecule type" value="Genomic_DNA"/>
</dbReference>
<accession>A0A0L6VLQ5</accession>
<keyword evidence="2" id="KW-1185">Reference proteome</keyword>
<dbReference type="Proteomes" id="UP000037035">
    <property type="component" value="Unassembled WGS sequence"/>
</dbReference>
<sequence>MWFLVGEIIGDLFKKLAHETFQKNHNPMKKYNLPSFSDLSY</sequence>
<name>A0A0L6VLQ5_9BASI</name>
<feature type="non-terminal residue" evidence="1">
    <location>
        <position position="41"/>
    </location>
</feature>
<evidence type="ECO:0000313" key="2">
    <source>
        <dbReference type="Proteomes" id="UP000037035"/>
    </source>
</evidence>
<dbReference type="AlphaFoldDB" id="A0A0L6VLQ5"/>
<organism evidence="1 2">
    <name type="scientific">Puccinia sorghi</name>
    <dbReference type="NCBI Taxonomy" id="27349"/>
    <lineage>
        <taxon>Eukaryota</taxon>
        <taxon>Fungi</taxon>
        <taxon>Dikarya</taxon>
        <taxon>Basidiomycota</taxon>
        <taxon>Pucciniomycotina</taxon>
        <taxon>Pucciniomycetes</taxon>
        <taxon>Pucciniales</taxon>
        <taxon>Pucciniaceae</taxon>
        <taxon>Puccinia</taxon>
    </lineage>
</organism>
<reference evidence="1 2" key="1">
    <citation type="submission" date="2015-08" db="EMBL/GenBank/DDBJ databases">
        <title>Next Generation Sequencing and Analysis of the Genome of Puccinia sorghi L Schw, the Causal Agent of Maize Common Rust.</title>
        <authorList>
            <person name="Rochi L."/>
            <person name="Burguener G."/>
            <person name="Darino M."/>
            <person name="Turjanski A."/>
            <person name="Kreff E."/>
            <person name="Dieguez M.J."/>
            <person name="Sacco F."/>
        </authorList>
    </citation>
    <scope>NUCLEOTIDE SEQUENCE [LARGE SCALE GENOMIC DNA]</scope>
    <source>
        <strain evidence="1 2">RO10H11247</strain>
    </source>
</reference>
<proteinExistence type="predicted"/>
<evidence type="ECO:0000313" key="1">
    <source>
        <dbReference type="EMBL" id="KNZ61497.1"/>
    </source>
</evidence>
<dbReference type="VEuPathDB" id="FungiDB:VP01_13931g1"/>
<gene>
    <name evidence="1" type="ORF">VP01_13931g1</name>
</gene>
<comment type="caution">
    <text evidence="1">The sequence shown here is derived from an EMBL/GenBank/DDBJ whole genome shotgun (WGS) entry which is preliminary data.</text>
</comment>
<protein>
    <submittedName>
        <fullName evidence="1">Uncharacterized protein</fullName>
    </submittedName>
</protein>